<sequence length="212" mass="22893">MEQKIKEAVYTLDEEKILKLTKGLMDQNVPPLEVINAFASVLREMGDKYERGELYIVELIAAGEGCRKAIMDIVEPKLKLLGVERKTLGKIVLGTVEGDIHDIGKNIVAAMLSTAGFEVVDLGRDVPIKKFVEAVKEHDPQLVGLSALMTISMINQGEVIKALEREGLLKGVKVVIGGAPTSQQWAEKIGADAYAPDAIEAVAVCKSLVGRG</sequence>
<dbReference type="PANTHER" id="PTHR45833:SF1">
    <property type="entry name" value="METHIONINE SYNTHASE"/>
    <property type="match status" value="1"/>
</dbReference>
<accession>A0A147JXR5</accession>
<evidence type="ECO:0000313" key="6">
    <source>
        <dbReference type="Proteomes" id="UP000074294"/>
    </source>
</evidence>
<dbReference type="FunFam" id="3.40.50.280:FF:000003">
    <property type="entry name" value="Dimethylamine methyltransferase corrinoid protein"/>
    <property type="match status" value="1"/>
</dbReference>
<dbReference type="EMBL" id="LQMQ01000025">
    <property type="protein sequence ID" value="KUO41281.1"/>
    <property type="molecule type" value="Genomic_DNA"/>
</dbReference>
<keyword evidence="2" id="KW-0479">Metal-binding</keyword>
<evidence type="ECO:0000256" key="2">
    <source>
        <dbReference type="ARBA" id="ARBA00022723"/>
    </source>
</evidence>
<dbReference type="Pfam" id="PF02310">
    <property type="entry name" value="B12-binding"/>
    <property type="match status" value="1"/>
</dbReference>
<organism evidence="5 6">
    <name type="scientific">Hadarchaeum yellowstonense</name>
    <dbReference type="NCBI Taxonomy" id="1776334"/>
    <lineage>
        <taxon>Archaea</taxon>
        <taxon>Methanobacteriati</taxon>
        <taxon>Candidatus Hadarchaeota</taxon>
        <taxon>Candidatus Hadarchaeia</taxon>
        <taxon>Candidatus Hadarchaeales</taxon>
        <taxon>Candidatus Hadarchaeaceae</taxon>
        <taxon>Candidatus Hadarchaeum</taxon>
    </lineage>
</organism>
<evidence type="ECO:0000313" key="5">
    <source>
        <dbReference type="EMBL" id="KUO41281.1"/>
    </source>
</evidence>
<dbReference type="GO" id="GO:0031419">
    <property type="term" value="F:cobalamin binding"/>
    <property type="evidence" value="ECO:0007669"/>
    <property type="project" value="InterPro"/>
</dbReference>
<dbReference type="SUPFAM" id="SSF52242">
    <property type="entry name" value="Cobalamin (vitamin B12)-binding domain"/>
    <property type="match status" value="1"/>
</dbReference>
<comment type="caution">
    <text evidence="5">The sequence shown here is derived from an EMBL/GenBank/DDBJ whole genome shotgun (WGS) entry which is preliminary data.</text>
</comment>
<feature type="domain" description="B12-binding" evidence="4">
    <location>
        <begin position="88"/>
        <end position="212"/>
    </location>
</feature>
<dbReference type="STRING" id="1776334.APZ16_00155"/>
<dbReference type="InterPro" id="IPR036724">
    <property type="entry name" value="Cobalamin-bd_sf"/>
</dbReference>
<keyword evidence="3" id="KW-0170">Cobalt</keyword>
<protein>
    <recommendedName>
        <fullName evidence="4">B12-binding domain-containing protein</fullName>
    </recommendedName>
</protein>
<evidence type="ECO:0000259" key="4">
    <source>
        <dbReference type="PROSITE" id="PS51332"/>
    </source>
</evidence>
<dbReference type="Proteomes" id="UP000074294">
    <property type="component" value="Unassembled WGS sequence"/>
</dbReference>
<proteinExistence type="inferred from homology"/>
<gene>
    <name evidence="5" type="ORF">APZ16_00155</name>
</gene>
<dbReference type="GO" id="GO:0005829">
    <property type="term" value="C:cytosol"/>
    <property type="evidence" value="ECO:0007669"/>
    <property type="project" value="TreeGrafter"/>
</dbReference>
<dbReference type="SMART" id="SM01018">
    <property type="entry name" value="B12-binding_2"/>
    <property type="match status" value="1"/>
</dbReference>
<dbReference type="Pfam" id="PF02607">
    <property type="entry name" value="B12-binding_2"/>
    <property type="match status" value="1"/>
</dbReference>
<evidence type="ECO:0000256" key="1">
    <source>
        <dbReference type="ARBA" id="ARBA00010854"/>
    </source>
</evidence>
<dbReference type="CDD" id="cd02070">
    <property type="entry name" value="corrinoid_protein_B12-BD"/>
    <property type="match status" value="1"/>
</dbReference>
<dbReference type="PANTHER" id="PTHR45833">
    <property type="entry name" value="METHIONINE SYNTHASE"/>
    <property type="match status" value="1"/>
</dbReference>
<dbReference type="Gene3D" id="1.10.1240.10">
    <property type="entry name" value="Methionine synthase domain"/>
    <property type="match status" value="1"/>
</dbReference>
<comment type="similarity">
    <text evidence="1">Belongs to the methylamine corrinoid protein family.</text>
</comment>
<dbReference type="SUPFAM" id="SSF47644">
    <property type="entry name" value="Methionine synthase domain"/>
    <property type="match status" value="1"/>
</dbReference>
<reference evidence="5 6" key="1">
    <citation type="journal article" date="2016" name="Nat. Microbiol.">
        <title>Genomic inference of the metabolism of cosmopolitan subsurface Archaea, Hadesarchaea.</title>
        <authorList>
            <person name="Baker B.J."/>
            <person name="Saw J.H."/>
            <person name="Lind A.E."/>
            <person name="Lazar C.S."/>
            <person name="Hinrichs K.-U."/>
            <person name="Teske A.P."/>
            <person name="Ettema T.J."/>
        </authorList>
    </citation>
    <scope>NUCLEOTIDE SEQUENCE [LARGE SCALE GENOMIC DNA]</scope>
</reference>
<dbReference type="InterPro" id="IPR036594">
    <property type="entry name" value="Meth_synthase_dom"/>
</dbReference>
<dbReference type="Gene3D" id="3.40.50.280">
    <property type="entry name" value="Cobalamin-binding domain"/>
    <property type="match status" value="1"/>
</dbReference>
<name>A0A147JXR5_HADYE</name>
<dbReference type="InterPro" id="IPR050554">
    <property type="entry name" value="Met_Synthase/Corrinoid"/>
</dbReference>
<evidence type="ECO:0000256" key="3">
    <source>
        <dbReference type="ARBA" id="ARBA00023285"/>
    </source>
</evidence>
<dbReference type="GO" id="GO:0050667">
    <property type="term" value="P:homocysteine metabolic process"/>
    <property type="evidence" value="ECO:0007669"/>
    <property type="project" value="TreeGrafter"/>
</dbReference>
<dbReference type="InterPro" id="IPR006158">
    <property type="entry name" value="Cobalamin-bd"/>
</dbReference>
<dbReference type="InterPro" id="IPR003759">
    <property type="entry name" value="Cbl-bd_cap"/>
</dbReference>
<dbReference type="PROSITE" id="PS51332">
    <property type="entry name" value="B12_BINDING"/>
    <property type="match status" value="1"/>
</dbReference>
<dbReference type="GO" id="GO:0008705">
    <property type="term" value="F:methionine synthase activity"/>
    <property type="evidence" value="ECO:0007669"/>
    <property type="project" value="TreeGrafter"/>
</dbReference>
<dbReference type="GO" id="GO:0046653">
    <property type="term" value="P:tetrahydrofolate metabolic process"/>
    <property type="evidence" value="ECO:0007669"/>
    <property type="project" value="TreeGrafter"/>
</dbReference>
<dbReference type="GO" id="GO:0046872">
    <property type="term" value="F:metal ion binding"/>
    <property type="evidence" value="ECO:0007669"/>
    <property type="project" value="UniProtKB-KW"/>
</dbReference>
<dbReference type="AlphaFoldDB" id="A0A147JXR5"/>